<gene>
    <name evidence="1" type="ORF">Henu6_gp36</name>
</gene>
<sequence>MVTLLLIICFLCICFLMHKVKSLSTELMKLQVKIFVQQTEIYNLSNSIKPGKVKVIQVKSTTLRNFERTLNIFRTHE</sequence>
<reference evidence="1 2" key="1">
    <citation type="submission" date="2018-11" db="EMBL/GenBank/DDBJ databases">
        <authorList>
            <person name="Teng T."/>
        </authorList>
    </citation>
    <scope>NUCLEOTIDE SEQUENCE [LARGE SCALE GENOMIC DNA]</scope>
</reference>
<name>A0A410T621_9CAUD</name>
<evidence type="ECO:0000313" key="1">
    <source>
        <dbReference type="EMBL" id="QAU04053.1"/>
    </source>
</evidence>
<accession>A0A410T621</accession>
<evidence type="ECO:0000313" key="2">
    <source>
        <dbReference type="Proteomes" id="UP000289169"/>
    </source>
</evidence>
<organism evidence="1 2">
    <name type="scientific">Acinetobacter phage Henu6</name>
    <dbReference type="NCBI Taxonomy" id="2500136"/>
    <lineage>
        <taxon>Viruses</taxon>
        <taxon>Duplodnaviria</taxon>
        <taxon>Heunggongvirae</taxon>
        <taxon>Uroviricota</taxon>
        <taxon>Caudoviricetes</taxon>
        <taxon>Pantevenvirales</taxon>
        <taxon>Straboviridae</taxon>
        <taxon>Twarogvirinae</taxon>
        <taxon>Zedzedvirus</taxon>
        <taxon>Zedzedvirus zz1</taxon>
    </lineage>
</organism>
<dbReference type="EMBL" id="MK240351">
    <property type="protein sequence ID" value="QAU04053.1"/>
    <property type="molecule type" value="Genomic_DNA"/>
</dbReference>
<dbReference type="Proteomes" id="UP000289169">
    <property type="component" value="Segment"/>
</dbReference>
<protein>
    <submittedName>
        <fullName evidence="1">Uncharacterized protein</fullName>
    </submittedName>
</protein>
<proteinExistence type="predicted"/>